<evidence type="ECO:0000313" key="1">
    <source>
        <dbReference type="EMBL" id="KKN75745.1"/>
    </source>
</evidence>
<gene>
    <name evidence="1" type="ORF">LCGC14_0377430</name>
</gene>
<protein>
    <submittedName>
        <fullName evidence="1">Uncharacterized protein</fullName>
    </submittedName>
</protein>
<name>A0A0F9T358_9ZZZZ</name>
<proteinExistence type="predicted"/>
<comment type="caution">
    <text evidence="1">The sequence shown here is derived from an EMBL/GenBank/DDBJ whole genome shotgun (WGS) entry which is preliminary data.</text>
</comment>
<accession>A0A0F9T358</accession>
<dbReference type="EMBL" id="LAZR01000304">
    <property type="protein sequence ID" value="KKN75745.1"/>
    <property type="molecule type" value="Genomic_DNA"/>
</dbReference>
<organism evidence="1">
    <name type="scientific">marine sediment metagenome</name>
    <dbReference type="NCBI Taxonomy" id="412755"/>
    <lineage>
        <taxon>unclassified sequences</taxon>
        <taxon>metagenomes</taxon>
        <taxon>ecological metagenomes</taxon>
    </lineage>
</organism>
<reference evidence="1" key="1">
    <citation type="journal article" date="2015" name="Nature">
        <title>Complex archaea that bridge the gap between prokaryotes and eukaryotes.</title>
        <authorList>
            <person name="Spang A."/>
            <person name="Saw J.H."/>
            <person name="Jorgensen S.L."/>
            <person name="Zaremba-Niedzwiedzka K."/>
            <person name="Martijn J."/>
            <person name="Lind A.E."/>
            <person name="van Eijk R."/>
            <person name="Schleper C."/>
            <person name="Guy L."/>
            <person name="Ettema T.J."/>
        </authorList>
    </citation>
    <scope>NUCLEOTIDE SEQUENCE</scope>
</reference>
<dbReference type="AlphaFoldDB" id="A0A0F9T358"/>
<sequence length="83" mass="9571">MYPPIVLSSSDEQLAPVFDTREQLVPKIYPEDVIGQCQLIEPEIVRQLNKGVLHVAVLQRLRDALECYVTDKFRLRHVMPPQS</sequence>